<dbReference type="AlphaFoldDB" id="A0A5J4U981"/>
<sequence>MKTKNVVYQHWILYHRKASKYSIAEHLLEQLTFQIKAGILNLRISKGYEYLFMVSIIVDQNSSAILSAYCW</sequence>
<proteinExistence type="predicted"/>
<protein>
    <submittedName>
        <fullName evidence="1">Uncharacterized protein</fullName>
    </submittedName>
</protein>
<dbReference type="EMBL" id="SNRW01019030">
    <property type="protein sequence ID" value="KAA6366760.1"/>
    <property type="molecule type" value="Genomic_DNA"/>
</dbReference>
<name>A0A5J4U981_9EUKA</name>
<organism evidence="1 2">
    <name type="scientific">Streblomastix strix</name>
    <dbReference type="NCBI Taxonomy" id="222440"/>
    <lineage>
        <taxon>Eukaryota</taxon>
        <taxon>Metamonada</taxon>
        <taxon>Preaxostyla</taxon>
        <taxon>Oxymonadida</taxon>
        <taxon>Streblomastigidae</taxon>
        <taxon>Streblomastix</taxon>
    </lineage>
</organism>
<evidence type="ECO:0000313" key="2">
    <source>
        <dbReference type="Proteomes" id="UP000324800"/>
    </source>
</evidence>
<evidence type="ECO:0000313" key="1">
    <source>
        <dbReference type="EMBL" id="KAA6366760.1"/>
    </source>
</evidence>
<accession>A0A5J4U981</accession>
<feature type="non-terminal residue" evidence="1">
    <location>
        <position position="71"/>
    </location>
</feature>
<reference evidence="1 2" key="1">
    <citation type="submission" date="2019-03" db="EMBL/GenBank/DDBJ databases">
        <title>Single cell metagenomics reveals metabolic interactions within the superorganism composed of flagellate Streblomastix strix and complex community of Bacteroidetes bacteria on its surface.</title>
        <authorList>
            <person name="Treitli S.C."/>
            <person name="Kolisko M."/>
            <person name="Husnik F."/>
            <person name="Keeling P."/>
            <person name="Hampl V."/>
        </authorList>
    </citation>
    <scope>NUCLEOTIDE SEQUENCE [LARGE SCALE GENOMIC DNA]</scope>
    <source>
        <strain evidence="1">ST1C</strain>
    </source>
</reference>
<dbReference type="Proteomes" id="UP000324800">
    <property type="component" value="Unassembled WGS sequence"/>
</dbReference>
<gene>
    <name evidence="1" type="ORF">EZS28_037713</name>
</gene>
<comment type="caution">
    <text evidence="1">The sequence shown here is derived from an EMBL/GenBank/DDBJ whole genome shotgun (WGS) entry which is preliminary data.</text>
</comment>